<organism evidence="2 3">
    <name type="scientific">Onychostoma macrolepis</name>
    <dbReference type="NCBI Taxonomy" id="369639"/>
    <lineage>
        <taxon>Eukaryota</taxon>
        <taxon>Metazoa</taxon>
        <taxon>Chordata</taxon>
        <taxon>Craniata</taxon>
        <taxon>Vertebrata</taxon>
        <taxon>Euteleostomi</taxon>
        <taxon>Actinopterygii</taxon>
        <taxon>Neopterygii</taxon>
        <taxon>Teleostei</taxon>
        <taxon>Ostariophysi</taxon>
        <taxon>Cypriniformes</taxon>
        <taxon>Cyprinidae</taxon>
        <taxon>Acrossocheilinae</taxon>
        <taxon>Onychostoma</taxon>
    </lineage>
</organism>
<keyword evidence="3" id="KW-1185">Reference proteome</keyword>
<dbReference type="Proteomes" id="UP000579812">
    <property type="component" value="Unassembled WGS sequence"/>
</dbReference>
<protein>
    <submittedName>
        <fullName evidence="2">Uncharacterized protein</fullName>
    </submittedName>
</protein>
<keyword evidence="1" id="KW-1133">Transmembrane helix</keyword>
<keyword evidence="1" id="KW-0472">Membrane</keyword>
<comment type="caution">
    <text evidence="2">The sequence shown here is derived from an EMBL/GenBank/DDBJ whole genome shotgun (WGS) entry which is preliminary data.</text>
</comment>
<sequence length="140" mass="15027">MGVQKTQWRGVAWVKEEHGLVLLLFFPFPHLLLLRLWLLDSLLPASSLPSLAAHLYLLPCPSGSIHPAAPLISASSTSLRRFQLSQPGFCLHPPGTTLPLALTVAIPCALVFIGELVCLIALGLLLSASHSETPFLDASC</sequence>
<dbReference type="EMBL" id="JAAMOB010000014">
    <property type="protein sequence ID" value="KAF4105331.1"/>
    <property type="molecule type" value="Genomic_DNA"/>
</dbReference>
<reference evidence="2 3" key="1">
    <citation type="submission" date="2020-04" db="EMBL/GenBank/DDBJ databases">
        <title>Chromosome-level genome assembly of a cyprinid fish Onychostoma macrolepis by integration of Nanopore Sequencing, Bionano and Hi-C technology.</title>
        <authorList>
            <person name="Wang D."/>
        </authorList>
    </citation>
    <scope>NUCLEOTIDE SEQUENCE [LARGE SCALE GENOMIC DNA]</scope>
    <source>
        <strain evidence="2">SWU-2019</strain>
        <tissue evidence="2">Muscle</tissue>
    </source>
</reference>
<keyword evidence="1" id="KW-0812">Transmembrane</keyword>
<feature type="transmembrane region" description="Helical" evidence="1">
    <location>
        <begin position="101"/>
        <end position="126"/>
    </location>
</feature>
<gene>
    <name evidence="2" type="ORF">G5714_014662</name>
</gene>
<accession>A0A7J6CE03</accession>
<evidence type="ECO:0000256" key="1">
    <source>
        <dbReference type="SAM" id="Phobius"/>
    </source>
</evidence>
<evidence type="ECO:0000313" key="2">
    <source>
        <dbReference type="EMBL" id="KAF4105331.1"/>
    </source>
</evidence>
<proteinExistence type="predicted"/>
<feature type="transmembrane region" description="Helical" evidence="1">
    <location>
        <begin position="20"/>
        <end position="38"/>
    </location>
</feature>
<name>A0A7J6CE03_9TELE</name>
<dbReference type="AlphaFoldDB" id="A0A7J6CE03"/>
<evidence type="ECO:0000313" key="3">
    <source>
        <dbReference type="Proteomes" id="UP000579812"/>
    </source>
</evidence>